<keyword evidence="5" id="KW-0472">Membrane</keyword>
<evidence type="ECO:0000256" key="2">
    <source>
        <dbReference type="ARBA" id="ARBA00004752"/>
    </source>
</evidence>
<sequence>MKKTAATAGIIVLIGGLSACSNRESAEDKMQDFTDAWNNQNFEEMYGYLSSDAREQIDEETFISRHETIYEDTNAEELNIQTGEAGEDAEGEEETALPFSVSMTTSAGDVSFEQEASWVLEETEDGEEWQLDWSPSYIFDELGWEETVNVERTEPARGEILAEGGDPLATNVETTRVSLVPGSMGEERDDTISTIADELDMPEEDITGALDQDWVSDESSVPVKTLSPDDEEAASAVEDLPGVQLSEAGNQRYYPEQEAAAHLTGYIGNISGEEFEEREGTYTQSSQIGKAGLEYVYEDRLRGEPGILISTSEDDVIAEEEAVAGEDVQTTIDTSLQERAYEQIEEDVGAVVALNPKNGDTRALVSAPSYNPNNYIYGWPEEELNEFNDSENRPRAAKFNSTYAPGSTVKPITASIGLSNEAITPDEEMTIEGLEWQPDSSWGGYSVTRVDDELSEVNLREALITSDNIYFARTALDTGEEDFITGLEDFGFNQEVPYDFPIGESTIASDGLDSEVLLADTGYGQGQMQMSPVHLASAFTAFTNEGDMLAPQLLASSDREVWEENVVPESGISTIQEGLEGVVEDDRGSAYEPVNENISISGKTGTAELKQAGEEEGTENGWFVAYDNEEEDLLIASMIQNVEDRGGSEYVVEQTKPLFEE</sequence>
<accession>A0A1H2UIE3</accession>
<protein>
    <recommendedName>
        <fullName evidence="4">serine-type D-Ala-D-Ala carboxypeptidase</fullName>
        <ecNumber evidence="4">3.4.16.4</ecNumber>
    </recommendedName>
</protein>
<dbReference type="PROSITE" id="PS51257">
    <property type="entry name" value="PROKAR_LIPOPROTEIN"/>
    <property type="match status" value="1"/>
</dbReference>
<dbReference type="EMBL" id="FNNC01000003">
    <property type="protein sequence ID" value="SDW55882.1"/>
    <property type="molecule type" value="Genomic_DNA"/>
</dbReference>
<dbReference type="InterPro" id="IPR012338">
    <property type="entry name" value="Beta-lactam/transpept-like"/>
</dbReference>
<dbReference type="Proteomes" id="UP000199488">
    <property type="component" value="Unassembled WGS sequence"/>
</dbReference>
<evidence type="ECO:0000256" key="3">
    <source>
        <dbReference type="ARBA" id="ARBA00007171"/>
    </source>
</evidence>
<proteinExistence type="inferred from homology"/>
<feature type="domain" description="NTF2-like N-terminal transpeptidase" evidence="9">
    <location>
        <begin position="25"/>
        <end position="143"/>
    </location>
</feature>
<dbReference type="Pfam" id="PF05223">
    <property type="entry name" value="MecA_N"/>
    <property type="match status" value="1"/>
</dbReference>
<dbReference type="SUPFAM" id="SSF54427">
    <property type="entry name" value="NTF2-like"/>
    <property type="match status" value="1"/>
</dbReference>
<dbReference type="Gene3D" id="3.90.1310.10">
    <property type="entry name" value="Penicillin-binding protein 2a (Domain 2)"/>
    <property type="match status" value="1"/>
</dbReference>
<evidence type="ECO:0000256" key="4">
    <source>
        <dbReference type="ARBA" id="ARBA00012448"/>
    </source>
</evidence>
<evidence type="ECO:0000259" key="7">
    <source>
        <dbReference type="Pfam" id="PF00905"/>
    </source>
</evidence>
<dbReference type="UniPathway" id="UPA00219"/>
<dbReference type="Gene3D" id="3.30.1390.30">
    <property type="entry name" value="Penicillin-binding protein 2a, domain 3"/>
    <property type="match status" value="1"/>
</dbReference>
<dbReference type="Pfam" id="PF03717">
    <property type="entry name" value="PBP_dimer"/>
    <property type="match status" value="1"/>
</dbReference>
<organism evidence="10 11">
    <name type="scientific">Marinococcus luteus</name>
    <dbReference type="NCBI Taxonomy" id="1122204"/>
    <lineage>
        <taxon>Bacteria</taxon>
        <taxon>Bacillati</taxon>
        <taxon>Bacillota</taxon>
        <taxon>Bacilli</taxon>
        <taxon>Bacillales</taxon>
        <taxon>Bacillaceae</taxon>
        <taxon>Marinococcus</taxon>
    </lineage>
</organism>
<dbReference type="Gene3D" id="3.10.450.100">
    <property type="entry name" value="NTF2-like, domain 1"/>
    <property type="match status" value="1"/>
</dbReference>
<dbReference type="GO" id="GO:0005886">
    <property type="term" value="C:plasma membrane"/>
    <property type="evidence" value="ECO:0007669"/>
    <property type="project" value="TreeGrafter"/>
</dbReference>
<comment type="subcellular location">
    <subcellularLocation>
        <location evidence="1">Membrane</location>
    </subcellularLocation>
</comment>
<evidence type="ECO:0000256" key="1">
    <source>
        <dbReference type="ARBA" id="ARBA00004370"/>
    </source>
</evidence>
<dbReference type="GO" id="GO:0008658">
    <property type="term" value="F:penicillin binding"/>
    <property type="evidence" value="ECO:0007669"/>
    <property type="project" value="InterPro"/>
</dbReference>
<dbReference type="Pfam" id="PF00905">
    <property type="entry name" value="Transpeptidase"/>
    <property type="match status" value="1"/>
</dbReference>
<dbReference type="GO" id="GO:0071555">
    <property type="term" value="P:cell wall organization"/>
    <property type="evidence" value="ECO:0007669"/>
    <property type="project" value="TreeGrafter"/>
</dbReference>
<dbReference type="GO" id="GO:0009252">
    <property type="term" value="P:peptidoglycan biosynthetic process"/>
    <property type="evidence" value="ECO:0007669"/>
    <property type="project" value="UniProtKB-UniPathway"/>
</dbReference>
<dbReference type="InterPro" id="IPR050515">
    <property type="entry name" value="Beta-lactam/transpept"/>
</dbReference>
<dbReference type="InterPro" id="IPR032710">
    <property type="entry name" value="NTF2-like_dom_sf"/>
</dbReference>
<dbReference type="STRING" id="1122204.SAMN05421781_1737"/>
<gene>
    <name evidence="10" type="ORF">SAMN05421781_1737</name>
</gene>
<dbReference type="EC" id="3.4.16.4" evidence="4"/>
<dbReference type="PANTHER" id="PTHR30627:SF25">
    <property type="entry name" value="PENICILLIN-BINDING PROTEIN 3"/>
    <property type="match status" value="1"/>
</dbReference>
<dbReference type="GO" id="GO:0009002">
    <property type="term" value="F:serine-type D-Ala-D-Ala carboxypeptidase activity"/>
    <property type="evidence" value="ECO:0007669"/>
    <property type="project" value="UniProtKB-EC"/>
</dbReference>
<dbReference type="AlphaFoldDB" id="A0A1H2UIE3"/>
<evidence type="ECO:0000256" key="6">
    <source>
        <dbReference type="ARBA" id="ARBA00034000"/>
    </source>
</evidence>
<evidence type="ECO:0000259" key="8">
    <source>
        <dbReference type="Pfam" id="PF03717"/>
    </source>
</evidence>
<keyword evidence="11" id="KW-1185">Reference proteome</keyword>
<dbReference type="GO" id="GO:0071972">
    <property type="term" value="F:peptidoglycan L,D-transpeptidase activity"/>
    <property type="evidence" value="ECO:0007669"/>
    <property type="project" value="TreeGrafter"/>
</dbReference>
<evidence type="ECO:0000259" key="9">
    <source>
        <dbReference type="Pfam" id="PF05223"/>
    </source>
</evidence>
<feature type="domain" description="Penicillin-binding protein dimerisation" evidence="8">
    <location>
        <begin position="153"/>
        <end position="308"/>
    </location>
</feature>
<dbReference type="SUPFAM" id="SSF56601">
    <property type="entry name" value="beta-lactamase/transpeptidase-like"/>
    <property type="match status" value="1"/>
</dbReference>
<evidence type="ECO:0000313" key="10">
    <source>
        <dbReference type="EMBL" id="SDW55882.1"/>
    </source>
</evidence>
<dbReference type="GO" id="GO:0046677">
    <property type="term" value="P:response to antibiotic"/>
    <property type="evidence" value="ECO:0007669"/>
    <property type="project" value="InterPro"/>
</dbReference>
<dbReference type="PANTHER" id="PTHR30627">
    <property type="entry name" value="PEPTIDOGLYCAN D,D-TRANSPEPTIDASE"/>
    <property type="match status" value="1"/>
</dbReference>
<dbReference type="RefSeq" id="WP_245724052.1">
    <property type="nucleotide sequence ID" value="NZ_FNNC01000003.1"/>
</dbReference>
<comment type="similarity">
    <text evidence="3">Belongs to the transpeptidase family.</text>
</comment>
<dbReference type="InterPro" id="IPR005311">
    <property type="entry name" value="PBP_dimer"/>
</dbReference>
<name>A0A1H2UIE3_9BACI</name>
<evidence type="ECO:0000256" key="5">
    <source>
        <dbReference type="ARBA" id="ARBA00023136"/>
    </source>
</evidence>
<comment type="catalytic activity">
    <reaction evidence="6">
        <text>Preferential cleavage: (Ac)2-L-Lys-D-Ala-|-D-Ala. Also transpeptidation of peptidyl-alanyl moieties that are N-acyl substituents of D-alanine.</text>
        <dbReference type="EC" id="3.4.16.4"/>
    </reaction>
</comment>
<dbReference type="Gene3D" id="3.40.710.10">
    <property type="entry name" value="DD-peptidase/beta-lactamase superfamily"/>
    <property type="match status" value="1"/>
</dbReference>
<feature type="domain" description="Penicillin-binding protein transpeptidase" evidence="7">
    <location>
        <begin position="349"/>
        <end position="653"/>
    </location>
</feature>
<comment type="pathway">
    <text evidence="2">Cell wall biogenesis; peptidoglycan biosynthesis.</text>
</comment>
<dbReference type="InterPro" id="IPR007887">
    <property type="entry name" value="MecA_N"/>
</dbReference>
<dbReference type="SUPFAM" id="SSF56519">
    <property type="entry name" value="Penicillin binding protein dimerisation domain"/>
    <property type="match status" value="1"/>
</dbReference>
<dbReference type="InterPro" id="IPR001460">
    <property type="entry name" value="PCN-bd_Tpept"/>
</dbReference>
<reference evidence="10 11" key="1">
    <citation type="submission" date="2016-10" db="EMBL/GenBank/DDBJ databases">
        <authorList>
            <person name="de Groot N.N."/>
        </authorList>
    </citation>
    <scope>NUCLEOTIDE SEQUENCE [LARGE SCALE GENOMIC DNA]</scope>
    <source>
        <strain evidence="10 11">DSM 23126</strain>
    </source>
</reference>
<evidence type="ECO:0000313" key="11">
    <source>
        <dbReference type="Proteomes" id="UP000199488"/>
    </source>
</evidence>
<dbReference type="InterPro" id="IPR036138">
    <property type="entry name" value="PBP_dimer_sf"/>
</dbReference>